<keyword evidence="3" id="KW-1185">Reference proteome</keyword>
<dbReference type="Proteomes" id="UP000730482">
    <property type="component" value="Unassembled WGS sequence"/>
</dbReference>
<evidence type="ECO:0000256" key="1">
    <source>
        <dbReference type="SAM" id="MobiDB-lite"/>
    </source>
</evidence>
<feature type="region of interest" description="Disordered" evidence="1">
    <location>
        <begin position="171"/>
        <end position="205"/>
    </location>
</feature>
<dbReference type="EMBL" id="JAAFYZ010000104">
    <property type="protein sequence ID" value="MBS2550502.1"/>
    <property type="molecule type" value="Genomic_DNA"/>
</dbReference>
<feature type="region of interest" description="Disordered" evidence="1">
    <location>
        <begin position="15"/>
        <end position="77"/>
    </location>
</feature>
<organism evidence="2 3">
    <name type="scientific">Catenulispora pinistramenti</name>
    <dbReference type="NCBI Taxonomy" id="2705254"/>
    <lineage>
        <taxon>Bacteria</taxon>
        <taxon>Bacillati</taxon>
        <taxon>Actinomycetota</taxon>
        <taxon>Actinomycetes</taxon>
        <taxon>Catenulisporales</taxon>
        <taxon>Catenulisporaceae</taxon>
        <taxon>Catenulispora</taxon>
    </lineage>
</organism>
<evidence type="ECO:0000313" key="3">
    <source>
        <dbReference type="Proteomes" id="UP000730482"/>
    </source>
</evidence>
<gene>
    <name evidence="2" type="ORF">KGQ19_26885</name>
</gene>
<dbReference type="RefSeq" id="WP_212013409.1">
    <property type="nucleotide sequence ID" value="NZ_JAAFYZ010000104.1"/>
</dbReference>
<accession>A0ABS5KWU8</accession>
<name>A0ABS5KWU8_9ACTN</name>
<feature type="compositionally biased region" description="Basic and acidic residues" evidence="1">
    <location>
        <begin position="229"/>
        <end position="239"/>
    </location>
</feature>
<evidence type="ECO:0000313" key="2">
    <source>
        <dbReference type="EMBL" id="MBS2550502.1"/>
    </source>
</evidence>
<protein>
    <submittedName>
        <fullName evidence="2">Uncharacterized protein</fullName>
    </submittedName>
</protein>
<comment type="caution">
    <text evidence="2">The sequence shown here is derived from an EMBL/GenBank/DDBJ whole genome shotgun (WGS) entry which is preliminary data.</text>
</comment>
<feature type="region of interest" description="Disordered" evidence="1">
    <location>
        <begin position="220"/>
        <end position="239"/>
    </location>
</feature>
<sequence>MKALTWEQAVRVVNEREQQRAPQVTGSGTREKRVRAQRNVTDDKARGQRSRDLTGSDGRRDLEPDNHGRNVRATRPVTQVSKQIATARRKVETVTAYLACSGCGARVAKTATGGTETQRDNGGRIGWAHTRPVRQWHHWDGTALCQGAETVRVQSDVTPDRTDLTPAPAVRTTRAARPASGRTADAEKAFRRSLTPEQRRQLDADERAFRVAERNRQRGAGIAVAGDQAARRDMGAGAQ</sequence>
<reference evidence="2 3" key="1">
    <citation type="submission" date="2020-02" db="EMBL/GenBank/DDBJ databases">
        <title>Acidophilic actinobacteria isolated from forest soil.</title>
        <authorList>
            <person name="Golinska P."/>
        </authorList>
    </citation>
    <scope>NUCLEOTIDE SEQUENCE [LARGE SCALE GENOMIC DNA]</scope>
    <source>
        <strain evidence="2 3">NL8</strain>
    </source>
</reference>
<proteinExistence type="predicted"/>
<feature type="compositionally biased region" description="Basic and acidic residues" evidence="1">
    <location>
        <begin position="40"/>
        <end position="68"/>
    </location>
</feature>